<accession>A0A1I3VVG0</accession>
<dbReference type="RefSeq" id="WP_090632649.1">
    <property type="nucleotide sequence ID" value="NZ_FOQO01000032.1"/>
</dbReference>
<dbReference type="Proteomes" id="UP000198670">
    <property type="component" value="Unassembled WGS sequence"/>
</dbReference>
<organism evidence="1 2">
    <name type="scientific">Parapedobacter indicus</name>
    <dbReference type="NCBI Taxonomy" id="1477437"/>
    <lineage>
        <taxon>Bacteria</taxon>
        <taxon>Pseudomonadati</taxon>
        <taxon>Bacteroidota</taxon>
        <taxon>Sphingobacteriia</taxon>
        <taxon>Sphingobacteriales</taxon>
        <taxon>Sphingobacteriaceae</taxon>
        <taxon>Parapedobacter</taxon>
    </lineage>
</organism>
<gene>
    <name evidence="1" type="ORF">SAMN05444682_1322</name>
</gene>
<protein>
    <submittedName>
        <fullName evidence="1">Uncharacterized protein</fullName>
    </submittedName>
</protein>
<sequence length="146" mass="16716">MSDYRWNAYDPATQWGLYFDKGLDAQLLKAPKLKDNGLSISWADENGTERYLGSQRFESRTLVIPCTLVATSESDFHAKYNSLCDFLMTTGEFNFDVVSRNRRYKVSYLDMSGFDKLTLFKNNNNIGVKLSITLADDHPAERFTIS</sequence>
<evidence type="ECO:0000313" key="1">
    <source>
        <dbReference type="EMBL" id="SFJ99384.1"/>
    </source>
</evidence>
<keyword evidence="2" id="KW-1185">Reference proteome</keyword>
<dbReference type="STRING" id="1477437.SAMN05444682_1322"/>
<dbReference type="EMBL" id="FOQO01000032">
    <property type="protein sequence ID" value="SFJ99384.1"/>
    <property type="molecule type" value="Genomic_DNA"/>
</dbReference>
<evidence type="ECO:0000313" key="2">
    <source>
        <dbReference type="Proteomes" id="UP000198670"/>
    </source>
</evidence>
<name>A0A1I3VVG0_9SPHI</name>
<dbReference type="OrthoDB" id="710871at2"/>
<reference evidence="1 2" key="1">
    <citation type="submission" date="2016-10" db="EMBL/GenBank/DDBJ databases">
        <authorList>
            <person name="de Groot N.N."/>
        </authorList>
    </citation>
    <scope>NUCLEOTIDE SEQUENCE [LARGE SCALE GENOMIC DNA]</scope>
    <source>
        <strain evidence="1 2">RK1</strain>
    </source>
</reference>
<proteinExistence type="predicted"/>
<dbReference type="AlphaFoldDB" id="A0A1I3VVG0"/>